<evidence type="ECO:0000313" key="2">
    <source>
        <dbReference type="Proteomes" id="UP000015103"/>
    </source>
</evidence>
<evidence type="ECO:0000313" key="1">
    <source>
        <dbReference type="EnsemblMetazoa" id="RPRC012986-PA"/>
    </source>
</evidence>
<keyword evidence="2" id="KW-1185">Reference proteome</keyword>
<dbReference type="PROSITE" id="PS00028">
    <property type="entry name" value="ZINC_FINGER_C2H2_1"/>
    <property type="match status" value="1"/>
</dbReference>
<organism evidence="1 2">
    <name type="scientific">Rhodnius prolixus</name>
    <name type="common">Triatomid bug</name>
    <dbReference type="NCBI Taxonomy" id="13249"/>
    <lineage>
        <taxon>Eukaryota</taxon>
        <taxon>Metazoa</taxon>
        <taxon>Ecdysozoa</taxon>
        <taxon>Arthropoda</taxon>
        <taxon>Hexapoda</taxon>
        <taxon>Insecta</taxon>
        <taxon>Pterygota</taxon>
        <taxon>Neoptera</taxon>
        <taxon>Paraneoptera</taxon>
        <taxon>Hemiptera</taxon>
        <taxon>Heteroptera</taxon>
        <taxon>Panheteroptera</taxon>
        <taxon>Cimicomorpha</taxon>
        <taxon>Reduviidae</taxon>
        <taxon>Triatominae</taxon>
        <taxon>Rhodnius</taxon>
    </lineage>
</organism>
<dbReference type="InParanoid" id="T1I9L5"/>
<dbReference type="SUPFAM" id="SSF57667">
    <property type="entry name" value="beta-beta-alpha zinc fingers"/>
    <property type="match status" value="1"/>
</dbReference>
<dbReference type="InterPro" id="IPR036236">
    <property type="entry name" value="Znf_C2H2_sf"/>
</dbReference>
<name>T1I9L5_RHOPR</name>
<sequence length="80" mass="9102">MGLDFDVLEFCRKLRTTKQPPYTCPIVECGKTYKSMCGLQYHLVNFDHTSSKKTDTPAAKPPPTSSKKSKLNLCHSIYFK</sequence>
<dbReference type="STRING" id="13249.T1I9L5"/>
<dbReference type="eggNOG" id="KOG0955">
    <property type="taxonomic scope" value="Eukaryota"/>
</dbReference>
<dbReference type="Proteomes" id="UP000015103">
    <property type="component" value="Unassembled WGS sequence"/>
</dbReference>
<dbReference type="InterPro" id="IPR013087">
    <property type="entry name" value="Znf_C2H2_type"/>
</dbReference>
<dbReference type="AlphaFoldDB" id="T1I9L5"/>
<protein>
    <submittedName>
        <fullName evidence="1">C2H2-type domain-containing protein</fullName>
    </submittedName>
</protein>
<dbReference type="HOGENOM" id="CLU_2592747_0_0_1"/>
<dbReference type="EMBL" id="ACPB03045761">
    <property type="status" value="NOT_ANNOTATED_CDS"/>
    <property type="molecule type" value="Genomic_DNA"/>
</dbReference>
<reference evidence="1" key="1">
    <citation type="submission" date="2015-05" db="UniProtKB">
        <authorList>
            <consortium name="EnsemblMetazoa"/>
        </authorList>
    </citation>
    <scope>IDENTIFICATION</scope>
</reference>
<dbReference type="EnsemblMetazoa" id="RPRC012986-RA">
    <property type="protein sequence ID" value="RPRC012986-PA"/>
    <property type="gene ID" value="RPRC012986"/>
</dbReference>
<dbReference type="VEuPathDB" id="VectorBase:RPRC012986"/>
<dbReference type="PROSITE" id="PS50157">
    <property type="entry name" value="ZINC_FINGER_C2H2_2"/>
    <property type="match status" value="1"/>
</dbReference>
<accession>T1I9L5</accession>
<proteinExistence type="predicted"/>